<dbReference type="Gene3D" id="1.20.1250.20">
    <property type="entry name" value="MFS general substrate transporter like domains"/>
    <property type="match status" value="1"/>
</dbReference>
<comment type="subcellular location">
    <subcellularLocation>
        <location evidence="1">Cell membrane</location>
        <topology evidence="1">Multi-pass membrane protein</topology>
    </subcellularLocation>
</comment>
<accession>A0A4R5KG65</accession>
<dbReference type="CDD" id="cd06173">
    <property type="entry name" value="MFS_MefA_like"/>
    <property type="match status" value="1"/>
</dbReference>
<keyword evidence="2" id="KW-0813">Transport</keyword>
<dbReference type="SUPFAM" id="SSF103473">
    <property type="entry name" value="MFS general substrate transporter"/>
    <property type="match status" value="1"/>
</dbReference>
<feature type="transmembrane region" description="Helical" evidence="8">
    <location>
        <begin position="385"/>
        <end position="405"/>
    </location>
</feature>
<dbReference type="InterPro" id="IPR010290">
    <property type="entry name" value="TM_effector"/>
</dbReference>
<keyword evidence="4 8" id="KW-0812">Transmembrane</keyword>
<feature type="transmembrane region" description="Helical" evidence="8">
    <location>
        <begin position="267"/>
        <end position="287"/>
    </location>
</feature>
<feature type="transmembrane region" description="Helical" evidence="8">
    <location>
        <begin position="222"/>
        <end position="247"/>
    </location>
</feature>
<evidence type="ECO:0000313" key="10">
    <source>
        <dbReference type="Proteomes" id="UP000295511"/>
    </source>
</evidence>
<keyword evidence="3" id="KW-1003">Cell membrane</keyword>
<gene>
    <name evidence="9" type="ORF">E1809_15615</name>
</gene>
<evidence type="ECO:0000256" key="1">
    <source>
        <dbReference type="ARBA" id="ARBA00004651"/>
    </source>
</evidence>
<dbReference type="PANTHER" id="PTHR23513">
    <property type="entry name" value="INTEGRAL MEMBRANE EFFLUX PROTEIN-RELATED"/>
    <property type="match status" value="1"/>
</dbReference>
<dbReference type="RefSeq" id="WP_133205162.1">
    <property type="nucleotide sequence ID" value="NZ_SMRU01000018.1"/>
</dbReference>
<dbReference type="InterPro" id="IPR036259">
    <property type="entry name" value="MFS_trans_sf"/>
</dbReference>
<dbReference type="GO" id="GO:0005886">
    <property type="term" value="C:plasma membrane"/>
    <property type="evidence" value="ECO:0007669"/>
    <property type="project" value="UniProtKB-SubCell"/>
</dbReference>
<keyword evidence="6 8" id="KW-0472">Membrane</keyword>
<proteinExistence type="predicted"/>
<feature type="region of interest" description="Disordered" evidence="7">
    <location>
        <begin position="408"/>
        <end position="441"/>
    </location>
</feature>
<dbReference type="OrthoDB" id="9775268at2"/>
<feature type="transmembrane region" description="Helical" evidence="8">
    <location>
        <begin position="321"/>
        <end position="343"/>
    </location>
</feature>
<evidence type="ECO:0000313" key="9">
    <source>
        <dbReference type="EMBL" id="TDF93658.1"/>
    </source>
</evidence>
<protein>
    <submittedName>
        <fullName evidence="9">MFS transporter</fullName>
    </submittedName>
</protein>
<dbReference type="PANTHER" id="PTHR23513:SF11">
    <property type="entry name" value="STAPHYLOFERRIN A TRANSPORTER"/>
    <property type="match status" value="1"/>
</dbReference>
<feature type="transmembrane region" description="Helical" evidence="8">
    <location>
        <begin position="355"/>
        <end position="379"/>
    </location>
</feature>
<evidence type="ECO:0000256" key="3">
    <source>
        <dbReference type="ARBA" id="ARBA00022475"/>
    </source>
</evidence>
<dbReference type="AlphaFoldDB" id="A0A4R5KG65"/>
<organism evidence="9 10">
    <name type="scientific">Arthrobacter terricola</name>
    <dbReference type="NCBI Taxonomy" id="2547396"/>
    <lineage>
        <taxon>Bacteria</taxon>
        <taxon>Bacillati</taxon>
        <taxon>Actinomycetota</taxon>
        <taxon>Actinomycetes</taxon>
        <taxon>Micrococcales</taxon>
        <taxon>Micrococcaceae</taxon>
        <taxon>Arthrobacter</taxon>
    </lineage>
</organism>
<keyword evidence="10" id="KW-1185">Reference proteome</keyword>
<evidence type="ECO:0000256" key="6">
    <source>
        <dbReference type="ARBA" id="ARBA00023136"/>
    </source>
</evidence>
<comment type="caution">
    <text evidence="9">The sequence shown here is derived from an EMBL/GenBank/DDBJ whole genome shotgun (WGS) entry which is preliminary data.</text>
</comment>
<evidence type="ECO:0000256" key="8">
    <source>
        <dbReference type="SAM" id="Phobius"/>
    </source>
</evidence>
<keyword evidence="5 8" id="KW-1133">Transmembrane helix</keyword>
<feature type="compositionally biased region" description="Pro residues" evidence="7">
    <location>
        <begin position="429"/>
        <end position="441"/>
    </location>
</feature>
<feature type="transmembrane region" description="Helical" evidence="8">
    <location>
        <begin position="296"/>
        <end position="315"/>
    </location>
</feature>
<name>A0A4R5KG65_9MICC</name>
<evidence type="ECO:0000256" key="2">
    <source>
        <dbReference type="ARBA" id="ARBA00022448"/>
    </source>
</evidence>
<evidence type="ECO:0000256" key="5">
    <source>
        <dbReference type="ARBA" id="ARBA00022989"/>
    </source>
</evidence>
<dbReference type="Pfam" id="PF05977">
    <property type="entry name" value="MFS_3"/>
    <property type="match status" value="1"/>
</dbReference>
<feature type="transmembrane region" description="Helical" evidence="8">
    <location>
        <begin position="176"/>
        <end position="201"/>
    </location>
</feature>
<evidence type="ECO:0000256" key="7">
    <source>
        <dbReference type="SAM" id="MobiDB-lite"/>
    </source>
</evidence>
<dbReference type="Proteomes" id="UP000295511">
    <property type="component" value="Unassembled WGS sequence"/>
</dbReference>
<feature type="transmembrane region" description="Helical" evidence="8">
    <location>
        <begin position="43"/>
        <end position="68"/>
    </location>
</feature>
<evidence type="ECO:0000256" key="4">
    <source>
        <dbReference type="ARBA" id="ARBA00022692"/>
    </source>
</evidence>
<dbReference type="EMBL" id="SMRU01000018">
    <property type="protein sequence ID" value="TDF93658.1"/>
    <property type="molecule type" value="Genomic_DNA"/>
</dbReference>
<reference evidence="9 10" key="1">
    <citation type="submission" date="2019-03" db="EMBL/GenBank/DDBJ databases">
        <title>Whole genome sequence of Arthrobacter sp JH1-1.</title>
        <authorList>
            <person name="Trinh H.N."/>
        </authorList>
    </citation>
    <scope>NUCLEOTIDE SEQUENCE [LARGE SCALE GENOMIC DNA]</scope>
    <source>
        <strain evidence="9 10">JH1-1</strain>
    </source>
</reference>
<sequence>MTFTGELVRRRLLAAGSSLRVRNYRLYTVGQSVSVAGNFMQTLAIAFLTLHLTGSGSALGLAVGIRLLPYLVAGPISGVIADRHDKRRMLLFTQTACAICSAVFGVLALTGLMTYPLLLGLSFLLGCLTVFDNPARQSIISELVDDSDLSNAIILSSVLINLARVLGSAAGGALVAIIGIPACFFCNAASFGSVIVSLVMMRPSEMFRSERAPRAPGQVREGVRYALTTRDLAITLLMIIVTGTLAWEFPTTLPLLATDAFAGNAATYSALVAAMSIGSIVGGLVAAGRRAASTPFTLSLTAAAWGATMILAALAPTIVPALVALAFVGFASIAFNAGAKANLQLTARADMRGRVMALWAMCWGGSTVIGAPLMGWIAQEFGSRWGLLAGGIPTLILGLALLPMLRRHGRDRRGHPPGPDGNPNDPRADPYPDPTVGPPAG</sequence>